<evidence type="ECO:0000256" key="1">
    <source>
        <dbReference type="ARBA" id="ARBA00009437"/>
    </source>
</evidence>
<dbReference type="Gene3D" id="3.40.190.10">
    <property type="entry name" value="Periplasmic binding protein-like II"/>
    <property type="match status" value="2"/>
</dbReference>
<dbReference type="InterPro" id="IPR036388">
    <property type="entry name" value="WH-like_DNA-bd_sf"/>
</dbReference>
<evidence type="ECO:0000256" key="3">
    <source>
        <dbReference type="ARBA" id="ARBA00023125"/>
    </source>
</evidence>
<comment type="caution">
    <text evidence="6">The sequence shown here is derived from an EMBL/GenBank/DDBJ whole genome shotgun (WGS) entry which is preliminary data.</text>
</comment>
<dbReference type="GO" id="GO:0003700">
    <property type="term" value="F:DNA-binding transcription factor activity"/>
    <property type="evidence" value="ECO:0007669"/>
    <property type="project" value="InterPro"/>
</dbReference>
<dbReference type="GO" id="GO:0032993">
    <property type="term" value="C:protein-DNA complex"/>
    <property type="evidence" value="ECO:0007669"/>
    <property type="project" value="TreeGrafter"/>
</dbReference>
<dbReference type="InterPro" id="IPR005119">
    <property type="entry name" value="LysR_subst-bd"/>
</dbReference>
<protein>
    <submittedName>
        <fullName evidence="6">DNA-binding transcriptional LysR family regulator</fullName>
    </submittedName>
</protein>
<feature type="domain" description="HTH lysR-type" evidence="5">
    <location>
        <begin position="2"/>
        <end position="59"/>
    </location>
</feature>
<dbReference type="GO" id="GO:0003677">
    <property type="term" value="F:DNA binding"/>
    <property type="evidence" value="ECO:0007669"/>
    <property type="project" value="UniProtKB-KW"/>
</dbReference>
<dbReference type="InterPro" id="IPR000847">
    <property type="entry name" value="LysR_HTH_N"/>
</dbReference>
<dbReference type="SUPFAM" id="SSF46785">
    <property type="entry name" value="Winged helix' DNA-binding domain"/>
    <property type="match status" value="1"/>
</dbReference>
<keyword evidence="3 6" id="KW-0238">DNA-binding</keyword>
<dbReference type="Gene3D" id="1.10.10.10">
    <property type="entry name" value="Winged helix-like DNA-binding domain superfamily/Winged helix DNA-binding domain"/>
    <property type="match status" value="1"/>
</dbReference>
<reference evidence="6 7" key="1">
    <citation type="submission" date="2019-06" db="EMBL/GenBank/DDBJ databases">
        <title>Sequencing the genomes of 1000 actinobacteria strains.</title>
        <authorList>
            <person name="Klenk H.-P."/>
        </authorList>
    </citation>
    <scope>NUCLEOTIDE SEQUENCE [LARGE SCALE GENOMIC DNA]</scope>
    <source>
        <strain evidence="6 7">DSM 45679</strain>
    </source>
</reference>
<proteinExistence type="inferred from homology"/>
<dbReference type="SUPFAM" id="SSF53850">
    <property type="entry name" value="Periplasmic binding protein-like II"/>
    <property type="match status" value="1"/>
</dbReference>
<dbReference type="PROSITE" id="PS50931">
    <property type="entry name" value="HTH_LYSR"/>
    <property type="match status" value="1"/>
</dbReference>
<evidence type="ECO:0000313" key="7">
    <source>
        <dbReference type="Proteomes" id="UP000320876"/>
    </source>
</evidence>
<dbReference type="RefSeq" id="WP_141999083.1">
    <property type="nucleotide sequence ID" value="NZ_VFML01000001.1"/>
</dbReference>
<organism evidence="6 7">
    <name type="scientific">Amycolatopsis cihanbeyliensis</name>
    <dbReference type="NCBI Taxonomy" id="1128664"/>
    <lineage>
        <taxon>Bacteria</taxon>
        <taxon>Bacillati</taxon>
        <taxon>Actinomycetota</taxon>
        <taxon>Actinomycetes</taxon>
        <taxon>Pseudonocardiales</taxon>
        <taxon>Pseudonocardiaceae</taxon>
        <taxon>Amycolatopsis</taxon>
    </lineage>
</organism>
<evidence type="ECO:0000313" key="6">
    <source>
        <dbReference type="EMBL" id="TQJ03392.1"/>
    </source>
</evidence>
<evidence type="ECO:0000256" key="4">
    <source>
        <dbReference type="ARBA" id="ARBA00023163"/>
    </source>
</evidence>
<comment type="similarity">
    <text evidence="1">Belongs to the LysR transcriptional regulatory family.</text>
</comment>
<dbReference type="Pfam" id="PF00126">
    <property type="entry name" value="HTH_1"/>
    <property type="match status" value="1"/>
</dbReference>
<dbReference type="CDD" id="cd08423">
    <property type="entry name" value="PBP2_LTTR_like_6"/>
    <property type="match status" value="1"/>
</dbReference>
<dbReference type="OrthoDB" id="4131546at2"/>
<keyword evidence="2" id="KW-0805">Transcription regulation</keyword>
<dbReference type="EMBL" id="VFML01000001">
    <property type="protein sequence ID" value="TQJ03392.1"/>
    <property type="molecule type" value="Genomic_DNA"/>
</dbReference>
<dbReference type="Proteomes" id="UP000320876">
    <property type="component" value="Unassembled WGS sequence"/>
</dbReference>
<keyword evidence="7" id="KW-1185">Reference proteome</keyword>
<gene>
    <name evidence="6" type="ORF">FB471_3148</name>
</gene>
<keyword evidence="4" id="KW-0804">Transcription</keyword>
<dbReference type="Pfam" id="PF03466">
    <property type="entry name" value="LysR_substrate"/>
    <property type="match status" value="1"/>
</dbReference>
<name>A0A542DJW3_AMYCI</name>
<dbReference type="AlphaFoldDB" id="A0A542DJW3"/>
<dbReference type="InterPro" id="IPR036390">
    <property type="entry name" value="WH_DNA-bd_sf"/>
</dbReference>
<accession>A0A542DJW3</accession>
<dbReference type="PANTHER" id="PTHR30346">
    <property type="entry name" value="TRANSCRIPTIONAL DUAL REGULATOR HCAR-RELATED"/>
    <property type="match status" value="1"/>
</dbReference>
<sequence length="300" mass="32181">MLDVRRLRLLRELSAHGTIAATARSCALTPSAVSQQLSLLEREVGVPLLFREGRVLVLTEAARVLVTHTERILADLERARAEVAELTSAVRGVLHLAAFPTAARTLVPGAITDCREAHPDLRVLLAERSSPEAVTELKAGGIDLALIHEYNLLPRVRDAGVDTEPLAREPLLAALPPGLHPGTRPLTLEALADQPWIAPHGDEALRAMLERACGMAGFSPRVDYVSSDYTAIFALVRAGLGVSLVPRMALETAAEDIRLTELAEPELHRTVSAAMRAGSRTSPPIAALLAALRRTAAEYA</sequence>
<dbReference type="PANTHER" id="PTHR30346:SF29">
    <property type="entry name" value="LYSR SUBSTRATE-BINDING"/>
    <property type="match status" value="1"/>
</dbReference>
<evidence type="ECO:0000256" key="2">
    <source>
        <dbReference type="ARBA" id="ARBA00023015"/>
    </source>
</evidence>
<evidence type="ECO:0000259" key="5">
    <source>
        <dbReference type="PROSITE" id="PS50931"/>
    </source>
</evidence>